<dbReference type="InterPro" id="IPR012338">
    <property type="entry name" value="Beta-lactam/transpept-like"/>
</dbReference>
<accession>A0ABS8P5C5</accession>
<dbReference type="InterPro" id="IPR001466">
    <property type="entry name" value="Beta-lactam-related"/>
</dbReference>
<dbReference type="PANTHER" id="PTHR43283:SF3">
    <property type="entry name" value="BETA-LACTAMASE FAMILY PROTEIN (AFU_ORTHOLOGUE AFUA_5G07500)"/>
    <property type="match status" value="1"/>
</dbReference>
<reference evidence="2 3" key="1">
    <citation type="submission" date="2021-11" db="EMBL/GenBank/DDBJ databases">
        <title>Draft genome sequence of Actinomycetospora sp. SF1 isolated from the rhizosphere soil.</title>
        <authorList>
            <person name="Duangmal K."/>
            <person name="Chantavorakit T."/>
        </authorList>
    </citation>
    <scope>NUCLEOTIDE SEQUENCE [LARGE SCALE GENOMIC DNA]</scope>
    <source>
        <strain evidence="2 3">TBRC 5722</strain>
    </source>
</reference>
<proteinExistence type="predicted"/>
<dbReference type="Gene3D" id="3.40.710.10">
    <property type="entry name" value="DD-peptidase/beta-lactamase superfamily"/>
    <property type="match status" value="1"/>
</dbReference>
<organism evidence="2 3">
    <name type="scientific">Actinomycetospora endophytica</name>
    <dbReference type="NCBI Taxonomy" id="2291215"/>
    <lineage>
        <taxon>Bacteria</taxon>
        <taxon>Bacillati</taxon>
        <taxon>Actinomycetota</taxon>
        <taxon>Actinomycetes</taxon>
        <taxon>Pseudonocardiales</taxon>
        <taxon>Pseudonocardiaceae</taxon>
        <taxon>Actinomycetospora</taxon>
    </lineage>
</organism>
<evidence type="ECO:0000313" key="3">
    <source>
        <dbReference type="Proteomes" id="UP001199469"/>
    </source>
</evidence>
<feature type="domain" description="Beta-lactamase-related" evidence="1">
    <location>
        <begin position="25"/>
        <end position="395"/>
    </location>
</feature>
<sequence length="416" mass="45037">MTSSPLAVEKDPAALGFDPARLARIDDHFQRYVDDGRLSGWQAVVTRRGEVVHASEAGLRDAEAGLPVEPDTRWRIYSMTKPITSVAALILWERGLLELTDPISRWLPAFAEPRVYVRGSAVAPLTMPSPEPIRVWHLLTHTAGLTYGFHHAHPVDEMYRAAGFEWGVSSDLDLAGCVDAWAKLPLVHTPGTEWNYSHATDVLGRLVEVVSGQSLDAFFDEEILGPLGMTATAFAADDPSRTAALYARAADGSRVRADAFGASFLAPPTWLSGGGGLVSTAADYHRFTQMLLRGGELDGVRILGSRTVAYMGRNHLPGGGDLTEVGRPLFAEMPFDGVGFGLGLSVVLDPTRYRTLCSAGELAWGGAASTAFWIDPSEEVTALFFTQLMPSSAYPIRSSLRRLVYQALVDEPPRAS</sequence>
<comment type="caution">
    <text evidence="2">The sequence shown here is derived from an EMBL/GenBank/DDBJ whole genome shotgun (WGS) entry which is preliminary data.</text>
</comment>
<evidence type="ECO:0000313" key="2">
    <source>
        <dbReference type="EMBL" id="MCD2192740.1"/>
    </source>
</evidence>
<dbReference type="Pfam" id="PF00144">
    <property type="entry name" value="Beta-lactamase"/>
    <property type="match status" value="1"/>
</dbReference>
<dbReference type="RefSeq" id="WP_230730411.1">
    <property type="nucleotide sequence ID" value="NZ_JAJNDB010000001.1"/>
</dbReference>
<gene>
    <name evidence="2" type="ORF">LQ327_04985</name>
</gene>
<dbReference type="InterPro" id="IPR050789">
    <property type="entry name" value="Diverse_Enzym_Activities"/>
</dbReference>
<name>A0ABS8P5C5_9PSEU</name>
<dbReference type="Proteomes" id="UP001199469">
    <property type="component" value="Unassembled WGS sequence"/>
</dbReference>
<dbReference type="EMBL" id="JAJNDB010000001">
    <property type="protein sequence ID" value="MCD2192740.1"/>
    <property type="molecule type" value="Genomic_DNA"/>
</dbReference>
<dbReference type="SUPFAM" id="SSF56601">
    <property type="entry name" value="beta-lactamase/transpeptidase-like"/>
    <property type="match status" value="1"/>
</dbReference>
<keyword evidence="3" id="KW-1185">Reference proteome</keyword>
<protein>
    <submittedName>
        <fullName evidence="2">Beta-lactamase family protein</fullName>
    </submittedName>
</protein>
<dbReference type="PANTHER" id="PTHR43283">
    <property type="entry name" value="BETA-LACTAMASE-RELATED"/>
    <property type="match status" value="1"/>
</dbReference>
<evidence type="ECO:0000259" key="1">
    <source>
        <dbReference type="Pfam" id="PF00144"/>
    </source>
</evidence>